<dbReference type="EMBL" id="UAUU01000002">
    <property type="protein sequence ID" value="SPZ83577.1"/>
    <property type="molecule type" value="Genomic_DNA"/>
</dbReference>
<evidence type="ECO:0000313" key="2">
    <source>
        <dbReference type="Proteomes" id="UP000251241"/>
    </source>
</evidence>
<evidence type="ECO:0000313" key="1">
    <source>
        <dbReference type="EMBL" id="SPZ83577.1"/>
    </source>
</evidence>
<proteinExistence type="predicted"/>
<evidence type="ECO:0008006" key="3">
    <source>
        <dbReference type="Google" id="ProtNLM"/>
    </source>
</evidence>
<organism evidence="1 2">
    <name type="scientific">Sphingobacterium multivorum</name>
    <dbReference type="NCBI Taxonomy" id="28454"/>
    <lineage>
        <taxon>Bacteria</taxon>
        <taxon>Pseudomonadati</taxon>
        <taxon>Bacteroidota</taxon>
        <taxon>Sphingobacteriia</taxon>
        <taxon>Sphingobacteriales</taxon>
        <taxon>Sphingobacteriaceae</taxon>
        <taxon>Sphingobacterium</taxon>
    </lineage>
</organism>
<dbReference type="RefSeq" id="WP_204990797.1">
    <property type="nucleotide sequence ID" value="NZ_CP069793.1"/>
</dbReference>
<dbReference type="AlphaFoldDB" id="A0A2X2IMV8"/>
<protein>
    <recommendedName>
        <fullName evidence="3">GIY-YIG domain-containing protein</fullName>
    </recommendedName>
</protein>
<reference evidence="1 2" key="1">
    <citation type="submission" date="2018-06" db="EMBL/GenBank/DDBJ databases">
        <authorList>
            <consortium name="Pathogen Informatics"/>
            <person name="Doyle S."/>
        </authorList>
    </citation>
    <scope>NUCLEOTIDE SEQUENCE [LARGE SCALE GENOMIC DNA]</scope>
    <source>
        <strain evidence="1 2">NCTC11343</strain>
    </source>
</reference>
<accession>A0A2X2IMV8</accession>
<gene>
    <name evidence="1" type="ORF">NCTC11343_00096</name>
</gene>
<sequence length="265" mass="29930">MKGKTIFTKLEALAIEELIEQKCNASSDKQKGIRAKIRTLGFYASDFGVGNGYTVNDFRRVAKIIETKDATLVDQAPIKTVLKEKAKSPILQSSFEMLSLNHAENIITQLKDFDFQGFVTINHVRQNNKIIPQTQGVYIILNTAKKYTFREIGSGGYFKGKDPNVSLDELKANWVDNSHIVYVGKAGSTTSLSTLRSRLIQYFQFGQGKAVGHQGGRYIWQLEKAEELTVCWKTIEGIEPTTVETNLIKEFTRYYGKRPFANLKD</sequence>
<dbReference type="Proteomes" id="UP000251241">
    <property type="component" value="Unassembled WGS sequence"/>
</dbReference>
<dbReference type="GeneID" id="97181840"/>
<name>A0A2X2IMV8_SPHMU</name>